<evidence type="ECO:0000256" key="2">
    <source>
        <dbReference type="ARBA" id="ARBA00022692"/>
    </source>
</evidence>
<feature type="transmembrane region" description="Helical" evidence="5">
    <location>
        <begin position="75"/>
        <end position="93"/>
    </location>
</feature>
<feature type="domain" description="CASTOR/POLLUX/SYM8 ion channel conserved" evidence="6">
    <location>
        <begin position="390"/>
        <end position="487"/>
    </location>
</feature>
<dbReference type="InterPro" id="IPR044849">
    <property type="entry name" value="CASTOR/POLLUX/SYM8-like"/>
</dbReference>
<dbReference type="Gene3D" id="3.40.50.720">
    <property type="entry name" value="NAD(P)-binding Rossmann-like Domain"/>
    <property type="match status" value="1"/>
</dbReference>
<comment type="subcellular location">
    <subcellularLocation>
        <location evidence="1">Membrane</location>
        <topology evidence="1">Multi-pass membrane protein</topology>
    </subcellularLocation>
</comment>
<dbReference type="GO" id="GO:0016020">
    <property type="term" value="C:membrane"/>
    <property type="evidence" value="ECO:0007669"/>
    <property type="project" value="UniProtKB-SubCell"/>
</dbReference>
<reference evidence="7" key="1">
    <citation type="submission" date="2022-12" db="EMBL/GenBank/DDBJ databases">
        <title>Draft genome assemblies for two species of Escallonia (Escalloniales).</title>
        <authorList>
            <person name="Chanderbali A."/>
            <person name="Dervinis C."/>
            <person name="Anghel I."/>
            <person name="Soltis D."/>
            <person name="Soltis P."/>
            <person name="Zapata F."/>
        </authorList>
    </citation>
    <scope>NUCLEOTIDE SEQUENCE</scope>
    <source>
        <strain evidence="7">UCBG92.1500</strain>
        <tissue evidence="7">Leaf</tissue>
    </source>
</reference>
<keyword evidence="8" id="KW-1185">Reference proteome</keyword>
<comment type="caution">
    <text evidence="7">The sequence shown here is derived from an EMBL/GenBank/DDBJ whole genome shotgun (WGS) entry which is preliminary data.</text>
</comment>
<sequence length="820" mass="92688">MLQLHRSRPLISPWIPGLTRISPSKRYLLLSFNRKWEAKNNSAISLIVSDDVTARFSKLDSEISTQHVQSRLAKLLAVSLSSFVLVRVILLYAGNAGTKLVQDIIPYVIRTFAATNLPFACMSNSLNKPTPLQLDVSLPSLQDIRWSFARLLYLFNIQLEKNVAAFLVVLLVACFSFVMIGGFLLFKFRGSTQSLEDCFWEAWACLCSSSTHLRQKTRVERVIGFVLAIWGILFYSRLLSTMTEQFRSNMQKLREGAQMQVLETDHIIICGVNSHLSFILKQLNKYHEFAVRLGTATARKQRILLLSDLPRKQMDKIADNIAKDLDHIDILTKSCSLSLTKSYERAAANKARALIILPMKGDRLPFFQVSNPSTCELLKSITGVKVEPVENVASKLFVQCSRQRGLIKIYRHLLNYQKNVFNLGSFPNLAGLRYNQLRRGFQEAVVCGLYREGKVFFHPNDDEVLQQADKVLFIAPTNGNRKPHLSYSNAIQNLKEDNALQNLKVHEEDSGSPNSTLLIEKARFENTAKRPTRQGSKASDCSVGPKERILMLGWRPDVVDMIAEYDNYLGPGSVLEVLSDVPIDDRNRARNLAGHGKLKNVRVSHRIGNPLNYDTLKETIINFQSSFKKDKDIPLSIVVISDRDWLLGDLEYLPESLGDDVRVVKNRVLRASVLERQVAVKTPWNLLVQNLVAEIVDSKLGKQITRIKPSLTYIASEEVMSLVTAQVAENSELNEVWKDILNAEGDEIYVKDIGLYMKKGENPSFAELSERAYLRREVAIGYIKNNKKVINPMPKSEHLSFELADSLIVISELEGDPILV</sequence>
<protein>
    <recommendedName>
        <fullName evidence="6">CASTOR/POLLUX/SYM8 ion channel conserved domain-containing protein</fullName>
    </recommendedName>
</protein>
<organism evidence="7 8">
    <name type="scientific">Escallonia rubra</name>
    <dbReference type="NCBI Taxonomy" id="112253"/>
    <lineage>
        <taxon>Eukaryota</taxon>
        <taxon>Viridiplantae</taxon>
        <taxon>Streptophyta</taxon>
        <taxon>Embryophyta</taxon>
        <taxon>Tracheophyta</taxon>
        <taxon>Spermatophyta</taxon>
        <taxon>Magnoliopsida</taxon>
        <taxon>eudicotyledons</taxon>
        <taxon>Gunneridae</taxon>
        <taxon>Pentapetalae</taxon>
        <taxon>asterids</taxon>
        <taxon>campanulids</taxon>
        <taxon>Escalloniales</taxon>
        <taxon>Escalloniaceae</taxon>
        <taxon>Escallonia</taxon>
    </lineage>
</organism>
<dbReference type="SUPFAM" id="SSF81324">
    <property type="entry name" value="Voltage-gated potassium channels"/>
    <property type="match status" value="1"/>
</dbReference>
<keyword evidence="4 5" id="KW-0472">Membrane</keyword>
<accession>A0AA88U495</accession>
<dbReference type="Pfam" id="PF06241">
    <property type="entry name" value="Castor_Poll_mid"/>
    <property type="match status" value="1"/>
</dbReference>
<evidence type="ECO:0000313" key="8">
    <source>
        <dbReference type="Proteomes" id="UP001187471"/>
    </source>
</evidence>
<evidence type="ECO:0000313" key="7">
    <source>
        <dbReference type="EMBL" id="KAK2970604.1"/>
    </source>
</evidence>
<keyword evidence="2 5" id="KW-0812">Transmembrane</keyword>
<dbReference type="PANTHER" id="PTHR31563">
    <property type="entry name" value="ION CHANNEL POLLUX-RELATED"/>
    <property type="match status" value="1"/>
</dbReference>
<name>A0AA88U495_9ASTE</name>
<proteinExistence type="predicted"/>
<evidence type="ECO:0000256" key="1">
    <source>
        <dbReference type="ARBA" id="ARBA00004141"/>
    </source>
</evidence>
<evidence type="ECO:0000256" key="5">
    <source>
        <dbReference type="SAM" id="Phobius"/>
    </source>
</evidence>
<evidence type="ECO:0000256" key="4">
    <source>
        <dbReference type="ARBA" id="ARBA00023136"/>
    </source>
</evidence>
<feature type="transmembrane region" description="Helical" evidence="5">
    <location>
        <begin position="163"/>
        <end position="186"/>
    </location>
</feature>
<evidence type="ECO:0000259" key="6">
    <source>
        <dbReference type="Pfam" id="PF06241"/>
    </source>
</evidence>
<keyword evidence="3 5" id="KW-1133">Transmembrane helix</keyword>
<dbReference type="GO" id="GO:0006811">
    <property type="term" value="P:monoatomic ion transport"/>
    <property type="evidence" value="ECO:0007669"/>
    <property type="project" value="InterPro"/>
</dbReference>
<evidence type="ECO:0000256" key="3">
    <source>
        <dbReference type="ARBA" id="ARBA00022989"/>
    </source>
</evidence>
<dbReference type="PANTHER" id="PTHR31563:SF13">
    <property type="entry name" value="ION CHANNEL POLLUX-LIKE 1-RELATED"/>
    <property type="match status" value="1"/>
</dbReference>
<dbReference type="Proteomes" id="UP001187471">
    <property type="component" value="Unassembled WGS sequence"/>
</dbReference>
<dbReference type="AlphaFoldDB" id="A0AA88U495"/>
<dbReference type="InterPro" id="IPR010420">
    <property type="entry name" value="CASTOR/POLLUX/SYM8_dom"/>
</dbReference>
<feature type="transmembrane region" description="Helical" evidence="5">
    <location>
        <begin position="222"/>
        <end position="240"/>
    </location>
</feature>
<gene>
    <name evidence="7" type="ORF">RJ640_011534</name>
</gene>
<dbReference type="EMBL" id="JAVXUO010002685">
    <property type="protein sequence ID" value="KAK2970604.1"/>
    <property type="molecule type" value="Genomic_DNA"/>
</dbReference>